<sequence>MIKRNLHIHIFIIVTLIALLFSCSTASKEEVEKTTTYNYSIKSPIDQVVTNTGILIQFESFEEEYVDQLEFIISSTYGTTVLPIEMGNKQLKINIPKEITQHAGIINWKLIAGGKTIQNGDFKLFSNVNALKTVENYLGPRSIIANNRDYTMLVSIPVDSLDNLLPDGTNVLMQHQFKGTINKETHQVTAGFTWQRINSPLTTGRLITGSTLSNISSTELVADVFPDIARPFKIYEDSNHNYADGNEIISIKTDQIKDPNGNAMSDGTIVTFFMTDNFNQRWTTTASTVNGYAFAKALHPEKPSTWTVRGVITGMVESPEIDINFKSILKEIIIQKQERNTITIGPLTSYLGQTVPDGIQVSLKLDGKEIILRTKKGIVSHTYNTKNILPGNYELKVKSLGITALKSIDLK</sequence>
<dbReference type="RefSeq" id="WP_146080403.1">
    <property type="nucleotide sequence ID" value="NZ_MQVW01000024.1"/>
</dbReference>
<comment type="caution">
    <text evidence="1">The sequence shown here is derived from an EMBL/GenBank/DDBJ whole genome shotgun (WGS) entry which is preliminary data.</text>
</comment>
<evidence type="ECO:0000313" key="2">
    <source>
        <dbReference type="Proteomes" id="UP000239002"/>
    </source>
</evidence>
<dbReference type="EMBL" id="PTJE01000003">
    <property type="protein sequence ID" value="PPK95034.1"/>
    <property type="molecule type" value="Genomic_DNA"/>
</dbReference>
<proteinExistence type="predicted"/>
<dbReference type="OrthoDB" id="980944at2"/>
<keyword evidence="2" id="KW-1185">Reference proteome</keyword>
<accession>A0A2S6ILC3</accession>
<protein>
    <submittedName>
        <fullName evidence="1">Uncharacterized protein</fullName>
    </submittedName>
</protein>
<dbReference type="Proteomes" id="UP000239002">
    <property type="component" value="Unassembled WGS sequence"/>
</dbReference>
<gene>
    <name evidence="1" type="ORF">LY01_01787</name>
</gene>
<evidence type="ECO:0000313" key="1">
    <source>
        <dbReference type="EMBL" id="PPK95034.1"/>
    </source>
</evidence>
<name>A0A2S6ILC3_9FLAO</name>
<reference evidence="1 2" key="1">
    <citation type="submission" date="2018-02" db="EMBL/GenBank/DDBJ databases">
        <title>Genomic Encyclopedia of Archaeal and Bacterial Type Strains, Phase II (KMG-II): from individual species to whole genera.</title>
        <authorList>
            <person name="Goeker M."/>
        </authorList>
    </citation>
    <scope>NUCLEOTIDE SEQUENCE [LARGE SCALE GENOMIC DNA]</scope>
    <source>
        <strain evidence="1 2">DSM 16809</strain>
    </source>
</reference>
<dbReference type="AlphaFoldDB" id="A0A2S6ILC3"/>
<dbReference type="PROSITE" id="PS51257">
    <property type="entry name" value="PROKAR_LIPOPROTEIN"/>
    <property type="match status" value="1"/>
</dbReference>
<organism evidence="1 2">
    <name type="scientific">Nonlabens xylanidelens</name>
    <dbReference type="NCBI Taxonomy" id="191564"/>
    <lineage>
        <taxon>Bacteria</taxon>
        <taxon>Pseudomonadati</taxon>
        <taxon>Bacteroidota</taxon>
        <taxon>Flavobacteriia</taxon>
        <taxon>Flavobacteriales</taxon>
        <taxon>Flavobacteriaceae</taxon>
        <taxon>Nonlabens</taxon>
    </lineage>
</organism>